<keyword evidence="2" id="KW-0456">Lyase</keyword>
<accession>A0ABT2NM76</accession>
<dbReference type="Gene3D" id="3.10.490.10">
    <property type="entry name" value="Gamma-glutamyl cyclotransferase-like"/>
    <property type="match status" value="1"/>
</dbReference>
<dbReference type="PANTHER" id="PTHR12192">
    <property type="entry name" value="CATION TRANSPORT PROTEIN CHAC-RELATED"/>
    <property type="match status" value="1"/>
</dbReference>
<dbReference type="Pfam" id="PF04752">
    <property type="entry name" value="ChaC"/>
    <property type="match status" value="1"/>
</dbReference>
<gene>
    <name evidence="3" type="ORF">N5I32_06050</name>
</gene>
<dbReference type="CDD" id="cd06661">
    <property type="entry name" value="GGCT_like"/>
    <property type="match status" value="1"/>
</dbReference>
<dbReference type="Proteomes" id="UP001205601">
    <property type="component" value="Unassembled WGS sequence"/>
</dbReference>
<dbReference type="EC" id="4.3.2.7" evidence="1"/>
<organism evidence="3 4">
    <name type="scientific">Albidovulum sediminis</name>
    <dbReference type="NCBI Taxonomy" id="3066345"/>
    <lineage>
        <taxon>Bacteria</taxon>
        <taxon>Pseudomonadati</taxon>
        <taxon>Pseudomonadota</taxon>
        <taxon>Alphaproteobacteria</taxon>
        <taxon>Rhodobacterales</taxon>
        <taxon>Paracoccaceae</taxon>
        <taxon>Albidovulum</taxon>
    </lineage>
</organism>
<evidence type="ECO:0000256" key="1">
    <source>
        <dbReference type="ARBA" id="ARBA00012344"/>
    </source>
</evidence>
<name>A0ABT2NM76_9RHOB</name>
<dbReference type="EMBL" id="JAOCQF010000001">
    <property type="protein sequence ID" value="MCT8329069.1"/>
    <property type="molecule type" value="Genomic_DNA"/>
</dbReference>
<dbReference type="PANTHER" id="PTHR12192:SF2">
    <property type="entry name" value="GLUTATHIONE-SPECIFIC GAMMA-GLUTAMYLCYCLOTRANSFERASE 2"/>
    <property type="match status" value="1"/>
</dbReference>
<evidence type="ECO:0000313" key="4">
    <source>
        <dbReference type="Proteomes" id="UP001205601"/>
    </source>
</evidence>
<dbReference type="RefSeq" id="WP_261494492.1">
    <property type="nucleotide sequence ID" value="NZ_JAOCQF010000001.1"/>
</dbReference>
<sequence length="258" mass="28465">MSCHDPLAALDRMALTPELVALCHREVPRPPDDPNQPAFRDDDYDRAALDVLASLGGDPIWVFAYGSLLWKPVAEPVEQRQCTAEGWHRSFCIEMRSWRGTPEQPGLMMALRRGGRCSGIAQRFDGEDRQRLMTDLLKREIGGPVGLSALRQLTLSSDRGPIRALCFYAEPDDVTGTPERCEHEVAEILSRACGSAGSGAEYLFNTVTALLSHDICDPHLWRLQELVAAAISSRVGRSFAWTSALDRAAPAATLRPVR</sequence>
<reference evidence="4" key="1">
    <citation type="submission" date="2023-07" db="EMBL/GenBank/DDBJ databases">
        <title>Defluviimonas sediminis sp. nov., isolated from mangrove sediment.</title>
        <authorList>
            <person name="Liu L."/>
            <person name="Li J."/>
            <person name="Huang Y."/>
            <person name="Pan J."/>
            <person name="Li M."/>
        </authorList>
    </citation>
    <scope>NUCLEOTIDE SEQUENCE [LARGE SCALE GENOMIC DNA]</scope>
    <source>
        <strain evidence="4">FT324</strain>
    </source>
</reference>
<comment type="caution">
    <text evidence="3">The sequence shown here is derived from an EMBL/GenBank/DDBJ whole genome shotgun (WGS) entry which is preliminary data.</text>
</comment>
<dbReference type="InterPro" id="IPR013024">
    <property type="entry name" value="GGCT-like"/>
</dbReference>
<protein>
    <recommendedName>
        <fullName evidence="1">glutathione-specific gamma-glutamylcyclotransferase</fullName>
        <ecNumber evidence="1">4.3.2.7</ecNumber>
    </recommendedName>
</protein>
<dbReference type="InterPro" id="IPR006840">
    <property type="entry name" value="ChaC"/>
</dbReference>
<evidence type="ECO:0000256" key="2">
    <source>
        <dbReference type="ARBA" id="ARBA00023239"/>
    </source>
</evidence>
<evidence type="ECO:0000313" key="3">
    <source>
        <dbReference type="EMBL" id="MCT8329069.1"/>
    </source>
</evidence>
<proteinExistence type="predicted"/>
<keyword evidence="4" id="KW-1185">Reference proteome</keyword>